<dbReference type="Gene3D" id="3.30.530.20">
    <property type="match status" value="1"/>
</dbReference>
<gene>
    <name evidence="2" type="ORF">NF867_12150</name>
</gene>
<comment type="caution">
    <text evidence="2">The sequence shown here is derived from an EMBL/GenBank/DDBJ whole genome shotgun (WGS) entry which is preliminary data.</text>
</comment>
<dbReference type="RefSeq" id="WP_252588272.1">
    <property type="nucleotide sequence ID" value="NZ_JAMWYS010000036.1"/>
</dbReference>
<feature type="transmembrane region" description="Helical" evidence="1">
    <location>
        <begin position="6"/>
        <end position="25"/>
    </location>
</feature>
<keyword evidence="1" id="KW-1133">Transmembrane helix</keyword>
<accession>A0A9X2JD06</accession>
<sequence length="187" mass="21703">MQLLKYFAIFLIALVAIFIILGIWAPKDYLLERSIVINAPQEVVFDHMVHFQKWSAWSPWKKYDPEMKESYSGEDGSVGSSYSWKGNDNVGEGIITNKKITDSRMDYEMLFMKPFESQSEGWLSAERTGTTTTAIWGFKTHYDFPFNVMMMFMDMDKTLGKNFDDGLTMLKRIVEEEVDTKETVLKP</sequence>
<organism evidence="2 3">
    <name type="scientific">Solitalea agri</name>
    <dbReference type="NCBI Taxonomy" id="2953739"/>
    <lineage>
        <taxon>Bacteria</taxon>
        <taxon>Pseudomonadati</taxon>
        <taxon>Bacteroidota</taxon>
        <taxon>Sphingobacteriia</taxon>
        <taxon>Sphingobacteriales</taxon>
        <taxon>Sphingobacteriaceae</taxon>
        <taxon>Solitalea</taxon>
    </lineage>
</organism>
<keyword evidence="1" id="KW-0812">Transmembrane</keyword>
<reference evidence="2" key="1">
    <citation type="submission" date="2022-06" db="EMBL/GenBank/DDBJ databases">
        <title>Solitalea sp. MAHUQ-68 isolated from rhizospheric soil.</title>
        <authorList>
            <person name="Huq M.A."/>
        </authorList>
    </citation>
    <scope>NUCLEOTIDE SEQUENCE</scope>
    <source>
        <strain evidence="2">MAHUQ-68</strain>
    </source>
</reference>
<dbReference type="CDD" id="cd07818">
    <property type="entry name" value="SRPBCC_1"/>
    <property type="match status" value="1"/>
</dbReference>
<proteinExistence type="predicted"/>
<dbReference type="AlphaFoldDB" id="A0A9X2JD06"/>
<dbReference type="EMBL" id="JAMWYS010000036">
    <property type="protein sequence ID" value="MCO4293618.1"/>
    <property type="molecule type" value="Genomic_DNA"/>
</dbReference>
<keyword evidence="3" id="KW-1185">Reference proteome</keyword>
<dbReference type="Pfam" id="PF10604">
    <property type="entry name" value="Polyketide_cyc2"/>
    <property type="match status" value="1"/>
</dbReference>
<dbReference type="SUPFAM" id="SSF55961">
    <property type="entry name" value="Bet v1-like"/>
    <property type="match status" value="1"/>
</dbReference>
<evidence type="ECO:0000256" key="1">
    <source>
        <dbReference type="SAM" id="Phobius"/>
    </source>
</evidence>
<dbReference type="InterPro" id="IPR023393">
    <property type="entry name" value="START-like_dom_sf"/>
</dbReference>
<protein>
    <submittedName>
        <fullName evidence="2">SRPBCC family protein</fullName>
    </submittedName>
</protein>
<keyword evidence="1" id="KW-0472">Membrane</keyword>
<dbReference type="Proteomes" id="UP001155182">
    <property type="component" value="Unassembled WGS sequence"/>
</dbReference>
<evidence type="ECO:0000313" key="3">
    <source>
        <dbReference type="Proteomes" id="UP001155182"/>
    </source>
</evidence>
<dbReference type="InterPro" id="IPR019587">
    <property type="entry name" value="Polyketide_cyclase/dehydratase"/>
</dbReference>
<evidence type="ECO:0000313" key="2">
    <source>
        <dbReference type="EMBL" id="MCO4293618.1"/>
    </source>
</evidence>
<name>A0A9X2JD06_9SPHI</name>